<comment type="caution">
    <text evidence="6">The sequence shown here is derived from an EMBL/GenBank/DDBJ whole genome shotgun (WGS) entry which is preliminary data.</text>
</comment>
<accession>A0A2S8GA06</accession>
<dbReference type="SUPFAM" id="SSF48452">
    <property type="entry name" value="TPR-like"/>
    <property type="match status" value="1"/>
</dbReference>
<dbReference type="PANTHER" id="PTHR44943:SF8">
    <property type="entry name" value="TPR REPEAT-CONTAINING PROTEIN MJ0263"/>
    <property type="match status" value="1"/>
</dbReference>
<feature type="repeat" description="TPR" evidence="3">
    <location>
        <begin position="26"/>
        <end position="59"/>
    </location>
</feature>
<feature type="chain" id="PRO_5015621431" evidence="5">
    <location>
        <begin position="19"/>
        <end position="235"/>
    </location>
</feature>
<keyword evidence="1" id="KW-0677">Repeat</keyword>
<evidence type="ECO:0000256" key="2">
    <source>
        <dbReference type="ARBA" id="ARBA00022803"/>
    </source>
</evidence>
<dbReference type="InterPro" id="IPR011717">
    <property type="entry name" value="TPR-4"/>
</dbReference>
<dbReference type="GO" id="GO:0042802">
    <property type="term" value="F:identical protein binding"/>
    <property type="evidence" value="ECO:0007669"/>
    <property type="project" value="InterPro"/>
</dbReference>
<sequence>MTKLTSAAVCLIAIFFLAGCDIQKSGDALVEDGAVYYDEGNYAEAIPYFEDALKKPLINYNKSEVLTMIGNCYNELDEYEESIKYHNMAIKENPKNHMAYVNKGVVCRLLGEFDEAEKMYNKALEIEPNYAELHVSLGALYIHQEEYEKAVVHLEKGVELDDSLAVAHSNLAFAYATVGRFEDADRELKKAIVRGYDHPELIKERIDSFKAIANETPAPDEAGADEPDEDQSSGK</sequence>
<evidence type="ECO:0000313" key="7">
    <source>
        <dbReference type="Proteomes" id="UP000240009"/>
    </source>
</evidence>
<protein>
    <submittedName>
        <fullName evidence="6">Uncharacterized protein</fullName>
    </submittedName>
</protein>
<dbReference type="Pfam" id="PF13374">
    <property type="entry name" value="TPR_10"/>
    <property type="match status" value="1"/>
</dbReference>
<dbReference type="AlphaFoldDB" id="A0A2S8GA06"/>
<dbReference type="InterPro" id="IPR011990">
    <property type="entry name" value="TPR-like_helical_dom_sf"/>
</dbReference>
<evidence type="ECO:0000256" key="3">
    <source>
        <dbReference type="PROSITE-ProRule" id="PRU00339"/>
    </source>
</evidence>
<feature type="signal peptide" evidence="5">
    <location>
        <begin position="1"/>
        <end position="18"/>
    </location>
</feature>
<dbReference type="Pfam" id="PF00515">
    <property type="entry name" value="TPR_1"/>
    <property type="match status" value="2"/>
</dbReference>
<feature type="compositionally biased region" description="Acidic residues" evidence="4">
    <location>
        <begin position="222"/>
        <end position="235"/>
    </location>
</feature>
<dbReference type="EMBL" id="PUIA01000003">
    <property type="protein sequence ID" value="PQO41249.1"/>
    <property type="molecule type" value="Genomic_DNA"/>
</dbReference>
<dbReference type="Gene3D" id="1.25.40.10">
    <property type="entry name" value="Tetratricopeptide repeat domain"/>
    <property type="match status" value="2"/>
</dbReference>
<dbReference type="Pfam" id="PF13181">
    <property type="entry name" value="TPR_8"/>
    <property type="match status" value="1"/>
</dbReference>
<feature type="region of interest" description="Disordered" evidence="4">
    <location>
        <begin position="213"/>
        <end position="235"/>
    </location>
</feature>
<keyword evidence="2 3" id="KW-0802">TPR repeat</keyword>
<keyword evidence="5" id="KW-0732">Signal</keyword>
<evidence type="ECO:0000256" key="5">
    <source>
        <dbReference type="SAM" id="SignalP"/>
    </source>
</evidence>
<reference evidence="6 7" key="1">
    <citation type="submission" date="2018-02" db="EMBL/GenBank/DDBJ databases">
        <title>Comparative genomes isolates from brazilian mangrove.</title>
        <authorList>
            <person name="Araujo J.E."/>
            <person name="Taketani R.G."/>
            <person name="Silva M.C.P."/>
            <person name="Loureco M.V."/>
            <person name="Andreote F.D."/>
        </authorList>
    </citation>
    <scope>NUCLEOTIDE SEQUENCE [LARGE SCALE GENOMIC DNA]</scope>
    <source>
        <strain evidence="6 7">HEX-2 MGV</strain>
    </source>
</reference>
<evidence type="ECO:0000256" key="1">
    <source>
        <dbReference type="ARBA" id="ARBA00022737"/>
    </source>
</evidence>
<dbReference type="InterPro" id="IPR019734">
    <property type="entry name" value="TPR_rpt"/>
</dbReference>
<dbReference type="SMART" id="SM00028">
    <property type="entry name" value="TPR"/>
    <property type="match status" value="5"/>
</dbReference>
<feature type="repeat" description="TPR" evidence="3">
    <location>
        <begin position="97"/>
        <end position="130"/>
    </location>
</feature>
<dbReference type="PANTHER" id="PTHR44943">
    <property type="entry name" value="CELLULOSE SYNTHASE OPERON PROTEIN C"/>
    <property type="match status" value="1"/>
</dbReference>
<proteinExistence type="predicted"/>
<dbReference type="Pfam" id="PF07721">
    <property type="entry name" value="TPR_4"/>
    <property type="match status" value="1"/>
</dbReference>
<dbReference type="PROSITE" id="PS50293">
    <property type="entry name" value="TPR_REGION"/>
    <property type="match status" value="1"/>
</dbReference>
<dbReference type="OrthoDB" id="9790037at2"/>
<organism evidence="6 7">
    <name type="scientific">Blastopirellula marina</name>
    <dbReference type="NCBI Taxonomy" id="124"/>
    <lineage>
        <taxon>Bacteria</taxon>
        <taxon>Pseudomonadati</taxon>
        <taxon>Planctomycetota</taxon>
        <taxon>Planctomycetia</taxon>
        <taxon>Pirellulales</taxon>
        <taxon>Pirellulaceae</taxon>
        <taxon>Blastopirellula</taxon>
    </lineage>
</organism>
<feature type="repeat" description="TPR" evidence="3">
    <location>
        <begin position="63"/>
        <end position="96"/>
    </location>
</feature>
<dbReference type="PROSITE" id="PS51257">
    <property type="entry name" value="PROKAR_LIPOPROTEIN"/>
    <property type="match status" value="1"/>
</dbReference>
<name>A0A2S8GA06_9BACT</name>
<dbReference type="InterPro" id="IPR051685">
    <property type="entry name" value="Ycf3/AcsC/BcsC/TPR_MFPF"/>
</dbReference>
<dbReference type="PROSITE" id="PS50005">
    <property type="entry name" value="TPR"/>
    <property type="match status" value="4"/>
</dbReference>
<evidence type="ECO:0000256" key="4">
    <source>
        <dbReference type="SAM" id="MobiDB-lite"/>
    </source>
</evidence>
<gene>
    <name evidence="6" type="ORF">C5Y96_00610</name>
</gene>
<dbReference type="Proteomes" id="UP000240009">
    <property type="component" value="Unassembled WGS sequence"/>
</dbReference>
<dbReference type="RefSeq" id="WP_105349615.1">
    <property type="nucleotide sequence ID" value="NZ_PUIA01000003.1"/>
</dbReference>
<evidence type="ECO:0000313" key="6">
    <source>
        <dbReference type="EMBL" id="PQO41249.1"/>
    </source>
</evidence>
<feature type="repeat" description="TPR" evidence="3">
    <location>
        <begin position="131"/>
        <end position="164"/>
    </location>
</feature>